<dbReference type="PANTHER" id="PTHR46344">
    <property type="entry name" value="OS02G0202900 PROTEIN"/>
    <property type="match status" value="1"/>
</dbReference>
<comment type="caution">
    <text evidence="4">The sequence shown here is derived from an EMBL/GenBank/DDBJ whole genome shotgun (WGS) entry which is preliminary data.</text>
</comment>
<dbReference type="AlphaFoldDB" id="A0A830HUE1"/>
<organism evidence="4 5">
    <name type="scientific">Pycnococcus provasolii</name>
    <dbReference type="NCBI Taxonomy" id="41880"/>
    <lineage>
        <taxon>Eukaryota</taxon>
        <taxon>Viridiplantae</taxon>
        <taxon>Chlorophyta</taxon>
        <taxon>Pseudoscourfieldiophyceae</taxon>
        <taxon>Pseudoscourfieldiales</taxon>
        <taxon>Pycnococcaceae</taxon>
        <taxon>Pycnococcus</taxon>
    </lineage>
</organism>
<evidence type="ECO:0000256" key="1">
    <source>
        <dbReference type="ARBA" id="ARBA00022441"/>
    </source>
</evidence>
<dbReference type="OrthoDB" id="45365at2759"/>
<evidence type="ECO:0000256" key="3">
    <source>
        <dbReference type="SAM" id="SignalP"/>
    </source>
</evidence>
<evidence type="ECO:0000256" key="2">
    <source>
        <dbReference type="ARBA" id="ARBA00022737"/>
    </source>
</evidence>
<dbReference type="SUPFAM" id="SSF117281">
    <property type="entry name" value="Kelch motif"/>
    <property type="match status" value="1"/>
</dbReference>
<reference evidence="4" key="1">
    <citation type="submission" date="2020-10" db="EMBL/GenBank/DDBJ databases">
        <title>Unveiling of a novel bifunctional photoreceptor, Dualchrome1, isolated from a cosmopolitan green alga.</title>
        <authorList>
            <person name="Suzuki S."/>
            <person name="Kawachi M."/>
        </authorList>
    </citation>
    <scope>NUCLEOTIDE SEQUENCE</scope>
    <source>
        <strain evidence="4">NIES 2893</strain>
    </source>
</reference>
<keyword evidence="5" id="KW-1185">Reference proteome</keyword>
<proteinExistence type="predicted"/>
<evidence type="ECO:0000313" key="5">
    <source>
        <dbReference type="Proteomes" id="UP000660262"/>
    </source>
</evidence>
<evidence type="ECO:0000313" key="4">
    <source>
        <dbReference type="EMBL" id="GHP09380.1"/>
    </source>
</evidence>
<keyword evidence="2" id="KW-0677">Repeat</keyword>
<protein>
    <recommendedName>
        <fullName evidence="6">Galactose oxidase</fullName>
    </recommendedName>
</protein>
<dbReference type="Proteomes" id="UP000660262">
    <property type="component" value="Unassembled WGS sequence"/>
</dbReference>
<keyword evidence="1" id="KW-0880">Kelch repeat</keyword>
<dbReference type="InterPro" id="IPR006652">
    <property type="entry name" value="Kelch_1"/>
</dbReference>
<accession>A0A830HUE1</accession>
<evidence type="ECO:0008006" key="6">
    <source>
        <dbReference type="Google" id="ProtNLM"/>
    </source>
</evidence>
<dbReference type="EMBL" id="BNJQ01000024">
    <property type="protein sequence ID" value="GHP09380.1"/>
    <property type="molecule type" value="Genomic_DNA"/>
</dbReference>
<gene>
    <name evidence="4" type="ORF">PPROV_000811500</name>
</gene>
<keyword evidence="3" id="KW-0732">Signal</keyword>
<dbReference type="Gene3D" id="2.120.10.80">
    <property type="entry name" value="Kelch-type beta propeller"/>
    <property type="match status" value="2"/>
</dbReference>
<feature type="signal peptide" evidence="3">
    <location>
        <begin position="1"/>
        <end position="23"/>
    </location>
</feature>
<feature type="chain" id="PRO_5032907290" description="Galactose oxidase" evidence="3">
    <location>
        <begin position="24"/>
        <end position="350"/>
    </location>
</feature>
<name>A0A830HUE1_9CHLO</name>
<sequence length="350" mass="36231">MPRSSLAVHLCVCVLLLCANVLPRDSLAMGARVLQPSLANVADDDNDPIVWDDLADLTTPRDMASAACAGGAIYVVGGQTRTDEGAGSDILNSVPQLNGALCSALGTVFAIGGADGWEPNDEVQKFSVENNWWDETTSMPTARYGHAAVGVDNFCFVFGGAAPAPEGKGEVVLSEVEVMDALKETWGALPPMPTPRWGISAAVESKSKRIYVVGGFDQLGRALGTVEVFDASSRTWVLDGTVPAQIMPTPRGALAVGIVGLRMFAAGGIDASRKELSTVEVMNLSSGNWSDDTPLPAPRGACAGVVCNGAFAVIGGSENAGTQTSDSVYAVQVNKPATTNTTTTMPPLSA</sequence>
<dbReference type="Pfam" id="PF24681">
    <property type="entry name" value="Kelch_KLHDC2_KLHL20_DRC7"/>
    <property type="match status" value="1"/>
</dbReference>
<dbReference type="InterPro" id="IPR015915">
    <property type="entry name" value="Kelch-typ_b-propeller"/>
</dbReference>
<dbReference type="PANTHER" id="PTHR46344:SF28">
    <property type="entry name" value="F-BOX DOMAIN-CONTAINING PROTEIN"/>
    <property type="match status" value="1"/>
</dbReference>
<dbReference type="SMART" id="SM00612">
    <property type="entry name" value="Kelch"/>
    <property type="match status" value="4"/>
</dbReference>